<comment type="caution">
    <text evidence="1">The sequence shown here is derived from an EMBL/GenBank/DDBJ whole genome shotgun (WGS) entry which is preliminary data.</text>
</comment>
<organism evidence="1 2">
    <name type="scientific">Robertmurraya mangrovi</name>
    <dbReference type="NCBI Taxonomy" id="3098077"/>
    <lineage>
        <taxon>Bacteria</taxon>
        <taxon>Bacillati</taxon>
        <taxon>Bacillota</taxon>
        <taxon>Bacilli</taxon>
        <taxon>Bacillales</taxon>
        <taxon>Bacillaceae</taxon>
        <taxon>Robertmurraya</taxon>
    </lineage>
</organism>
<evidence type="ECO:0000313" key="1">
    <source>
        <dbReference type="EMBL" id="MDZ5472675.1"/>
    </source>
</evidence>
<name>A0ABU5IZY8_9BACI</name>
<dbReference type="RefSeq" id="WP_322446978.1">
    <property type="nucleotide sequence ID" value="NZ_JAXOFX010000008.1"/>
</dbReference>
<keyword evidence="2" id="KW-1185">Reference proteome</keyword>
<dbReference type="Proteomes" id="UP001290455">
    <property type="component" value="Unassembled WGS sequence"/>
</dbReference>
<evidence type="ECO:0000313" key="2">
    <source>
        <dbReference type="Proteomes" id="UP001290455"/>
    </source>
</evidence>
<accession>A0ABU5IZY8</accession>
<protein>
    <submittedName>
        <fullName evidence="1">Uncharacterized protein</fullName>
    </submittedName>
</protein>
<reference evidence="1 2" key="1">
    <citation type="submission" date="2023-11" db="EMBL/GenBank/DDBJ databases">
        <title>Bacillus jintuensis, isolated from a mudflat on the Beibu Gulf coast.</title>
        <authorList>
            <person name="Li M."/>
        </authorList>
    </citation>
    <scope>NUCLEOTIDE SEQUENCE [LARGE SCALE GENOMIC DNA]</scope>
    <source>
        <strain evidence="1 2">31A1R</strain>
    </source>
</reference>
<sequence length="513" mass="59997">MNHSIHNPKLNRTIIKDFSRNKLKLSKTAISLLFQLASFIDRDGRIHLDKEYVRQQMFCDRRSLESALVELCQTTYNNKALLSFENGYYVSSFHLFTKGEETYLKHLQCFNSLDFLNLTKNQVRLFLNIATLNIRNQYTKVAVENLYKNHLHDEKLGMHVYDDYKSMTEDLFHLIDKEMILVRLPDKFEPIDKNNPSYKKEFHAVCGYVNNKKNRTSKYLKNKHVIGLKVNPSLFEKDTVKNIASETEIRLLADRYHMYHEDMKPETFNYFTGKKKKLMELFGLTGLEIYRSSLKKYFKEKNENILYYDLLGKAENHFTDFYLLEEMKKVILAAIETELGNTKAISTTGYSFTKVHIPSLVEYFITNSSEEHKVLIDQDIQKIKHVDVIMSDVSSKEPWTSLQTSIDVVYSKHTQALKSSFNIECMKLGLNYSDELFAQLKPREVIGILAKEAVLTKQTQLDIESNKLKRIVRFFRKKQMPFIMSPHTNTITMPATAGAKPMGIYDDNSWLDY</sequence>
<dbReference type="EMBL" id="JAXOFX010000008">
    <property type="protein sequence ID" value="MDZ5472675.1"/>
    <property type="molecule type" value="Genomic_DNA"/>
</dbReference>
<gene>
    <name evidence="1" type="ORF">SM124_13130</name>
</gene>
<proteinExistence type="predicted"/>